<dbReference type="SMART" id="SM00388">
    <property type="entry name" value="HisKA"/>
    <property type="match status" value="1"/>
</dbReference>
<sequence>MTSRYLVLLCCCLLSGPATWAKPGPGPALVSASPDSALVHVRAAQVDAQPMQRLGGTRRWRYRPGAPAGWATAVINDRDWLLANPGFWVGEEPPGWRGTGCFRLRFTLDSALLGKSLGLYVAQDGASEIYLDGRLLGYYGKIGTSGSTTQAVRPRYCLLPFTLTAPGPHLLAVRYARFATWPLPYGGIALWVAPAERLVAERVRQARSDTLSLIAVTSATVLALLHFCLFWFYRSQRANLYFSFCMAVAAGTFLMVFLRATFSDEGARWWTQLGFQVGTSLTSGLLLLFIYTICHTRLPRAWLGVLALTSVGQVAWWLAQPLDGNQVPTVVLGVFLLAWLDMLRVLGLALRRRQPGIGLLILGTLGALLVPFATSSAFHVIHGLDSPDFLAAQLTIQGCALLLPFSMSVYLARDFAATRRSLEVQLHQVEHLSAQNLAQEAERRQLISAQNEQLEATVHARTAEISRQNHTLATQRDEILAQADRLRVLDQEKTRFFTNITHEFRTPLTLMLGPAAQIAADTREPATRQQAELVERNAQRLLHLINQLLDLSRLEAGQQVLHPAPGEVVGFVRGLVGSFESLARQRDIQYTFEANPPALPVDFDADKLEKIAVNLLSNAFKFTPPAGMVTVQLRAETSPEPTSPRWVELTVRDTGSGIAPTQLPHVFDRFYQVDSSDTREQEGTGIGLALTRELVELHGGTIGLTSEVGHGTTAVVRLPLAPASGSPAEAPTSEPASLAPAFNSEPDLTPSPPVAPLLLVIEDNADVRAYVRTILAADYQLLEAENGAAGLALAVERLPDLVLTDAMMPRLDGYGVCRALKLDERTSHIPLVLLTAKTDLPSKLQGLDTGADAYLTKPFLRAELLAQLRNLLRGRQQLQAAYRRGVAGPPAPGPPSMEQAFLGKVQRVVERFLDDETLNVETLSRELGLSRTQLHRKLKALTDQAPGDFIRLVRLQRAHELLASGAATVAEVAYQVGYSNPANFSTSFSRHFGYPPSSTPRHVRANR</sequence>
<dbReference type="InterPro" id="IPR001789">
    <property type="entry name" value="Sig_transdc_resp-reg_receiver"/>
</dbReference>
<dbReference type="Proteomes" id="UP000559626">
    <property type="component" value="Unassembled WGS sequence"/>
</dbReference>
<evidence type="ECO:0000256" key="8">
    <source>
        <dbReference type="ARBA" id="ARBA00023012"/>
    </source>
</evidence>
<feature type="transmembrane region" description="Helical" evidence="14">
    <location>
        <begin position="301"/>
        <end position="319"/>
    </location>
</feature>
<keyword evidence="9" id="KW-0805">Transcription regulation</keyword>
<dbReference type="AlphaFoldDB" id="A0A7Y0FPV0"/>
<dbReference type="PROSITE" id="PS50109">
    <property type="entry name" value="HIS_KIN"/>
    <property type="match status" value="1"/>
</dbReference>
<dbReference type="PRINTS" id="PR00344">
    <property type="entry name" value="BCTRLSENSOR"/>
</dbReference>
<dbReference type="Pfam" id="PF00512">
    <property type="entry name" value="HisKA"/>
    <property type="match status" value="1"/>
</dbReference>
<dbReference type="SUPFAM" id="SSF46689">
    <property type="entry name" value="Homeodomain-like"/>
    <property type="match status" value="1"/>
</dbReference>
<dbReference type="GO" id="GO:0043565">
    <property type="term" value="F:sequence-specific DNA binding"/>
    <property type="evidence" value="ECO:0007669"/>
    <property type="project" value="InterPro"/>
</dbReference>
<dbReference type="InterPro" id="IPR009057">
    <property type="entry name" value="Homeodomain-like_sf"/>
</dbReference>
<evidence type="ECO:0000256" key="4">
    <source>
        <dbReference type="ARBA" id="ARBA00022679"/>
    </source>
</evidence>
<evidence type="ECO:0000256" key="15">
    <source>
        <dbReference type="SAM" id="SignalP"/>
    </source>
</evidence>
<dbReference type="SMART" id="SM00387">
    <property type="entry name" value="HATPase_c"/>
    <property type="match status" value="1"/>
</dbReference>
<gene>
    <name evidence="19" type="ORF">HHL22_22575</name>
</gene>
<feature type="transmembrane region" description="Helical" evidence="14">
    <location>
        <begin position="357"/>
        <end position="378"/>
    </location>
</feature>
<dbReference type="PANTHER" id="PTHR43547">
    <property type="entry name" value="TWO-COMPONENT HISTIDINE KINASE"/>
    <property type="match status" value="1"/>
</dbReference>
<dbReference type="CDD" id="cd16922">
    <property type="entry name" value="HATPase_EvgS-ArcB-TorS-like"/>
    <property type="match status" value="1"/>
</dbReference>
<comment type="catalytic activity">
    <reaction evidence="1">
        <text>ATP + protein L-histidine = ADP + protein N-phospho-L-histidine.</text>
        <dbReference type="EC" id="2.7.13.3"/>
    </reaction>
</comment>
<dbReference type="InterPro" id="IPR003594">
    <property type="entry name" value="HATPase_dom"/>
</dbReference>
<keyword evidence="14" id="KW-1133">Transmembrane helix</keyword>
<dbReference type="InterPro" id="IPR036097">
    <property type="entry name" value="HisK_dim/P_sf"/>
</dbReference>
<dbReference type="InterPro" id="IPR005467">
    <property type="entry name" value="His_kinase_dom"/>
</dbReference>
<evidence type="ECO:0000256" key="14">
    <source>
        <dbReference type="SAM" id="Phobius"/>
    </source>
</evidence>
<keyword evidence="14" id="KW-0472">Membrane</keyword>
<name>A0A7Y0FPV0_9BACT</name>
<evidence type="ECO:0000256" key="7">
    <source>
        <dbReference type="ARBA" id="ARBA00022840"/>
    </source>
</evidence>
<dbReference type="InterPro" id="IPR018062">
    <property type="entry name" value="HTH_AraC-typ_CS"/>
</dbReference>
<feature type="transmembrane region" description="Helical" evidence="14">
    <location>
        <begin position="390"/>
        <end position="412"/>
    </location>
</feature>
<feature type="domain" description="Histidine kinase" evidence="17">
    <location>
        <begin position="499"/>
        <end position="722"/>
    </location>
</feature>
<evidence type="ECO:0000313" key="20">
    <source>
        <dbReference type="Proteomes" id="UP000559626"/>
    </source>
</evidence>
<keyword evidence="14" id="KW-0812">Transmembrane</keyword>
<feature type="region of interest" description="Disordered" evidence="13">
    <location>
        <begin position="723"/>
        <end position="747"/>
    </location>
</feature>
<evidence type="ECO:0000256" key="1">
    <source>
        <dbReference type="ARBA" id="ARBA00000085"/>
    </source>
</evidence>
<dbReference type="InterPro" id="IPR008979">
    <property type="entry name" value="Galactose-bd-like_sf"/>
</dbReference>
<dbReference type="Gene3D" id="1.10.10.60">
    <property type="entry name" value="Homeodomain-like"/>
    <property type="match status" value="1"/>
</dbReference>
<feature type="transmembrane region" description="Helical" evidence="14">
    <location>
        <begin position="273"/>
        <end position="294"/>
    </location>
</feature>
<dbReference type="PROSITE" id="PS01124">
    <property type="entry name" value="HTH_ARAC_FAMILY_2"/>
    <property type="match status" value="1"/>
</dbReference>
<proteinExistence type="predicted"/>
<dbReference type="EMBL" id="JABBGH010000004">
    <property type="protein sequence ID" value="NML67995.1"/>
    <property type="molecule type" value="Genomic_DNA"/>
</dbReference>
<dbReference type="Pfam" id="PF12833">
    <property type="entry name" value="HTH_18"/>
    <property type="match status" value="1"/>
</dbReference>
<keyword evidence="15" id="KW-0732">Signal</keyword>
<organism evidence="19 20">
    <name type="scientific">Hymenobacter polaris</name>
    <dbReference type="NCBI Taxonomy" id="2682546"/>
    <lineage>
        <taxon>Bacteria</taxon>
        <taxon>Pseudomonadati</taxon>
        <taxon>Bacteroidota</taxon>
        <taxon>Cytophagia</taxon>
        <taxon>Cytophagales</taxon>
        <taxon>Hymenobacteraceae</taxon>
        <taxon>Hymenobacter</taxon>
    </lineage>
</organism>
<keyword evidence="6" id="KW-0418">Kinase</keyword>
<keyword evidence="3 12" id="KW-0597">Phosphoprotein</keyword>
<dbReference type="SUPFAM" id="SSF55874">
    <property type="entry name" value="ATPase domain of HSP90 chaperone/DNA topoisomerase II/histidine kinase"/>
    <property type="match status" value="1"/>
</dbReference>
<dbReference type="CDD" id="cd00082">
    <property type="entry name" value="HisKA"/>
    <property type="match status" value="1"/>
</dbReference>
<keyword evidence="7" id="KW-0067">ATP-binding</keyword>
<keyword evidence="11" id="KW-0804">Transcription</keyword>
<dbReference type="SUPFAM" id="SSF47384">
    <property type="entry name" value="Homodimeric domain of signal transducing histidine kinase"/>
    <property type="match status" value="1"/>
</dbReference>
<dbReference type="PROSITE" id="PS00041">
    <property type="entry name" value="HTH_ARAC_FAMILY_1"/>
    <property type="match status" value="1"/>
</dbReference>
<keyword evidence="5" id="KW-0547">Nucleotide-binding</keyword>
<dbReference type="InterPro" id="IPR004358">
    <property type="entry name" value="Sig_transdc_His_kin-like_C"/>
</dbReference>
<dbReference type="FunFam" id="1.10.287.130:FF:000045">
    <property type="entry name" value="Two-component system sensor histidine kinase/response regulator"/>
    <property type="match status" value="1"/>
</dbReference>
<dbReference type="SMART" id="SM00342">
    <property type="entry name" value="HTH_ARAC"/>
    <property type="match status" value="1"/>
</dbReference>
<dbReference type="PROSITE" id="PS50110">
    <property type="entry name" value="RESPONSE_REGULATORY"/>
    <property type="match status" value="1"/>
</dbReference>
<comment type="caution">
    <text evidence="19">The sequence shown here is derived from an EMBL/GenBank/DDBJ whole genome shotgun (WGS) entry which is preliminary data.</text>
</comment>
<dbReference type="GO" id="GO:0005524">
    <property type="term" value="F:ATP binding"/>
    <property type="evidence" value="ECO:0007669"/>
    <property type="project" value="UniProtKB-KW"/>
</dbReference>
<feature type="modified residue" description="4-aspartylphosphate" evidence="12">
    <location>
        <position position="805"/>
    </location>
</feature>
<dbReference type="GO" id="GO:0003700">
    <property type="term" value="F:DNA-binding transcription factor activity"/>
    <property type="evidence" value="ECO:0007669"/>
    <property type="project" value="InterPro"/>
</dbReference>
<evidence type="ECO:0000256" key="10">
    <source>
        <dbReference type="ARBA" id="ARBA00023125"/>
    </source>
</evidence>
<feature type="transmembrane region" description="Helical" evidence="14">
    <location>
        <begin position="240"/>
        <end position="261"/>
    </location>
</feature>
<keyword evidence="10" id="KW-0238">DNA-binding</keyword>
<evidence type="ECO:0000256" key="9">
    <source>
        <dbReference type="ARBA" id="ARBA00023015"/>
    </source>
</evidence>
<evidence type="ECO:0000259" key="18">
    <source>
        <dbReference type="PROSITE" id="PS50110"/>
    </source>
</evidence>
<dbReference type="GO" id="GO:0000155">
    <property type="term" value="F:phosphorelay sensor kinase activity"/>
    <property type="evidence" value="ECO:0007669"/>
    <property type="project" value="InterPro"/>
</dbReference>
<dbReference type="FunFam" id="3.30.565.10:FF:000037">
    <property type="entry name" value="Hybrid sensor histidine kinase/response regulator"/>
    <property type="match status" value="1"/>
</dbReference>
<dbReference type="Gene3D" id="1.10.287.130">
    <property type="match status" value="1"/>
</dbReference>
<feature type="chain" id="PRO_5031135542" description="histidine kinase" evidence="15">
    <location>
        <begin position="21"/>
        <end position="1007"/>
    </location>
</feature>
<dbReference type="Pfam" id="PF02518">
    <property type="entry name" value="HATPase_c"/>
    <property type="match status" value="1"/>
</dbReference>
<evidence type="ECO:0000313" key="19">
    <source>
        <dbReference type="EMBL" id="NML67995.1"/>
    </source>
</evidence>
<evidence type="ECO:0000256" key="6">
    <source>
        <dbReference type="ARBA" id="ARBA00022777"/>
    </source>
</evidence>
<evidence type="ECO:0000256" key="5">
    <source>
        <dbReference type="ARBA" id="ARBA00022741"/>
    </source>
</evidence>
<dbReference type="Gene3D" id="3.40.50.2300">
    <property type="match status" value="1"/>
</dbReference>
<feature type="transmembrane region" description="Helical" evidence="14">
    <location>
        <begin position="331"/>
        <end position="350"/>
    </location>
</feature>
<dbReference type="RefSeq" id="WP_169533695.1">
    <property type="nucleotide sequence ID" value="NZ_JABBGH010000004.1"/>
</dbReference>
<dbReference type="SUPFAM" id="SSF52172">
    <property type="entry name" value="CheY-like"/>
    <property type="match status" value="1"/>
</dbReference>
<keyword evidence="20" id="KW-1185">Reference proteome</keyword>
<dbReference type="EC" id="2.7.13.3" evidence="2"/>
<feature type="transmembrane region" description="Helical" evidence="14">
    <location>
        <begin position="211"/>
        <end position="233"/>
    </location>
</feature>
<protein>
    <recommendedName>
        <fullName evidence="2">histidine kinase</fullName>
        <ecNumber evidence="2">2.7.13.3</ecNumber>
    </recommendedName>
</protein>
<feature type="signal peptide" evidence="15">
    <location>
        <begin position="1"/>
        <end position="20"/>
    </location>
</feature>
<dbReference type="Pfam" id="PF00072">
    <property type="entry name" value="Response_reg"/>
    <property type="match status" value="1"/>
</dbReference>
<dbReference type="SUPFAM" id="SSF49785">
    <property type="entry name" value="Galactose-binding domain-like"/>
    <property type="match status" value="1"/>
</dbReference>
<evidence type="ECO:0000256" key="12">
    <source>
        <dbReference type="PROSITE-ProRule" id="PRU00169"/>
    </source>
</evidence>
<feature type="domain" description="Response regulatory" evidence="18">
    <location>
        <begin position="757"/>
        <end position="872"/>
    </location>
</feature>
<dbReference type="InterPro" id="IPR036890">
    <property type="entry name" value="HATPase_C_sf"/>
</dbReference>
<feature type="domain" description="HTH araC/xylS-type" evidence="16">
    <location>
        <begin position="903"/>
        <end position="1002"/>
    </location>
</feature>
<dbReference type="InterPro" id="IPR011006">
    <property type="entry name" value="CheY-like_superfamily"/>
</dbReference>
<dbReference type="Gene3D" id="3.30.565.10">
    <property type="entry name" value="Histidine kinase-like ATPase, C-terminal domain"/>
    <property type="match status" value="1"/>
</dbReference>
<keyword evidence="4" id="KW-0808">Transferase</keyword>
<evidence type="ECO:0000256" key="3">
    <source>
        <dbReference type="ARBA" id="ARBA00022553"/>
    </source>
</evidence>
<evidence type="ECO:0000259" key="16">
    <source>
        <dbReference type="PROSITE" id="PS01124"/>
    </source>
</evidence>
<evidence type="ECO:0000256" key="11">
    <source>
        <dbReference type="ARBA" id="ARBA00023163"/>
    </source>
</evidence>
<evidence type="ECO:0000256" key="2">
    <source>
        <dbReference type="ARBA" id="ARBA00012438"/>
    </source>
</evidence>
<dbReference type="InterPro" id="IPR003661">
    <property type="entry name" value="HisK_dim/P_dom"/>
</dbReference>
<keyword evidence="8" id="KW-0902">Two-component regulatory system</keyword>
<dbReference type="PANTHER" id="PTHR43547:SF2">
    <property type="entry name" value="HYBRID SIGNAL TRANSDUCTION HISTIDINE KINASE C"/>
    <property type="match status" value="1"/>
</dbReference>
<evidence type="ECO:0000259" key="17">
    <source>
        <dbReference type="PROSITE" id="PS50109"/>
    </source>
</evidence>
<dbReference type="SMART" id="SM00448">
    <property type="entry name" value="REC"/>
    <property type="match status" value="1"/>
</dbReference>
<reference evidence="19 20" key="1">
    <citation type="submission" date="2020-04" db="EMBL/GenBank/DDBJ databases">
        <title>Hymenobacter polaris sp. nov., isolated from Arctic soil.</title>
        <authorList>
            <person name="Dahal R.H."/>
        </authorList>
    </citation>
    <scope>NUCLEOTIDE SEQUENCE [LARGE SCALE GENOMIC DNA]</scope>
    <source>
        <strain evidence="19 20">RP-2-7</strain>
    </source>
</reference>
<accession>A0A7Y0FPV0</accession>
<dbReference type="Gene3D" id="2.60.120.260">
    <property type="entry name" value="Galactose-binding domain-like"/>
    <property type="match status" value="1"/>
</dbReference>
<dbReference type="InterPro" id="IPR018060">
    <property type="entry name" value="HTH_AraC"/>
</dbReference>
<evidence type="ECO:0000256" key="13">
    <source>
        <dbReference type="SAM" id="MobiDB-lite"/>
    </source>
</evidence>